<organism evidence="1 2">
    <name type="scientific">Sphaerodactylus townsendi</name>
    <dbReference type="NCBI Taxonomy" id="933632"/>
    <lineage>
        <taxon>Eukaryota</taxon>
        <taxon>Metazoa</taxon>
        <taxon>Chordata</taxon>
        <taxon>Craniata</taxon>
        <taxon>Vertebrata</taxon>
        <taxon>Euteleostomi</taxon>
        <taxon>Lepidosauria</taxon>
        <taxon>Squamata</taxon>
        <taxon>Bifurcata</taxon>
        <taxon>Gekkota</taxon>
        <taxon>Sphaerodactylidae</taxon>
        <taxon>Sphaerodactylus</taxon>
    </lineage>
</organism>
<evidence type="ECO:0000313" key="1">
    <source>
        <dbReference type="EMBL" id="KAH8016173.1"/>
    </source>
</evidence>
<reference evidence="1" key="1">
    <citation type="submission" date="2021-08" db="EMBL/GenBank/DDBJ databases">
        <title>The first chromosome-level gecko genome reveals the dynamic sex chromosomes of Neotropical dwarf geckos (Sphaerodactylidae: Sphaerodactylus).</title>
        <authorList>
            <person name="Pinto B.J."/>
            <person name="Keating S.E."/>
            <person name="Gamble T."/>
        </authorList>
    </citation>
    <scope>NUCLEOTIDE SEQUENCE</scope>
    <source>
        <strain evidence="1">TG3544</strain>
    </source>
</reference>
<proteinExistence type="predicted"/>
<evidence type="ECO:0000313" key="2">
    <source>
        <dbReference type="Proteomes" id="UP000827872"/>
    </source>
</evidence>
<name>A0ACB8G918_9SAUR</name>
<dbReference type="Proteomes" id="UP000827872">
    <property type="component" value="Linkage Group LG01"/>
</dbReference>
<sequence>MVFTFGIAMSVQTMTMASVVAIVLTRKMLQLLPEWNFCLCEGTNHLRKATTFTVDATFDALTFFGQSHGSSSSNLRTGGRSRTSNSAQIGKQEFGYTMDV</sequence>
<dbReference type="EMBL" id="CM037614">
    <property type="protein sequence ID" value="KAH8016173.1"/>
    <property type="molecule type" value="Genomic_DNA"/>
</dbReference>
<comment type="caution">
    <text evidence="1">The sequence shown here is derived from an EMBL/GenBank/DDBJ whole genome shotgun (WGS) entry which is preliminary data.</text>
</comment>
<gene>
    <name evidence="1" type="ORF">K3G42_013127</name>
</gene>
<keyword evidence="2" id="KW-1185">Reference proteome</keyword>
<accession>A0ACB8G918</accession>
<protein>
    <submittedName>
        <fullName evidence="1">Uncharacterized protein</fullName>
    </submittedName>
</protein>